<proteinExistence type="inferred from homology"/>
<dbReference type="PANTHER" id="PTHR11576:SF2">
    <property type="entry name" value="ZONA PELLUCIDA SPERM-BINDING PROTEIN 3"/>
    <property type="match status" value="1"/>
</dbReference>
<keyword evidence="4 16" id="KW-1003">Cell membrane</keyword>
<dbReference type="GeneTree" id="ENSGT01030000234567"/>
<evidence type="ECO:0000256" key="12">
    <source>
        <dbReference type="ARBA" id="ARBA00023157"/>
    </source>
</evidence>
<dbReference type="GO" id="GO:0048018">
    <property type="term" value="F:receptor ligand activity"/>
    <property type="evidence" value="ECO:0007669"/>
    <property type="project" value="Ensembl"/>
</dbReference>
<dbReference type="Gene3D" id="2.60.40.4100">
    <property type="entry name" value="Zona pellucida, ZP-C domain"/>
    <property type="match status" value="1"/>
</dbReference>
<evidence type="ECO:0000256" key="16">
    <source>
        <dbReference type="RuleBase" id="RU367066"/>
    </source>
</evidence>
<protein>
    <recommendedName>
        <fullName evidence="3 16">Zona pellucida sperm-binding protein 3</fullName>
    </recommendedName>
</protein>
<organism evidence="19 20">
    <name type="scientific">Chinchilla lanigera</name>
    <name type="common">Long-tailed chinchilla</name>
    <name type="synonym">Chinchilla villidera</name>
    <dbReference type="NCBI Taxonomy" id="34839"/>
    <lineage>
        <taxon>Eukaryota</taxon>
        <taxon>Metazoa</taxon>
        <taxon>Chordata</taxon>
        <taxon>Craniata</taxon>
        <taxon>Vertebrata</taxon>
        <taxon>Euteleostomi</taxon>
        <taxon>Mammalia</taxon>
        <taxon>Eutheria</taxon>
        <taxon>Euarchontoglires</taxon>
        <taxon>Glires</taxon>
        <taxon>Rodentia</taxon>
        <taxon>Hystricomorpha</taxon>
        <taxon>Chinchillidae</taxon>
        <taxon>Chinchilla</taxon>
    </lineage>
</organism>
<comment type="function">
    <text evidence="1 16">Component of the zona pellucida, an extracellular matrix surrounding oocytes which mediates sperm binding, induction of the acrosome reaction and prevents post-fertilization polyspermy. The zona pellucida is composed of 3 to 4 glycoproteins, ZP1, ZP2, ZP3, and ZP4. ZP3 is essential for sperm binding and zona matrix formation.</text>
</comment>
<reference evidence="19" key="1">
    <citation type="submission" date="2025-08" db="UniProtKB">
        <authorList>
            <consortium name="Ensembl"/>
        </authorList>
    </citation>
    <scope>IDENTIFICATION</scope>
</reference>
<evidence type="ECO:0000256" key="17">
    <source>
        <dbReference type="SAM" id="MobiDB-lite"/>
    </source>
</evidence>
<dbReference type="GO" id="GO:0048599">
    <property type="term" value="P:oocyte development"/>
    <property type="evidence" value="ECO:0007669"/>
    <property type="project" value="Ensembl"/>
</dbReference>
<dbReference type="InterPro" id="IPR055355">
    <property type="entry name" value="ZP-C"/>
</dbReference>
<dbReference type="GO" id="GO:0035804">
    <property type="term" value="F:structural constituent of egg coat"/>
    <property type="evidence" value="ECO:0007669"/>
    <property type="project" value="UniProtKB-UniRule"/>
</dbReference>
<evidence type="ECO:0000256" key="15">
    <source>
        <dbReference type="ARBA" id="ARBA00047057"/>
    </source>
</evidence>
<comment type="domain">
    <text evidence="16">The ZP domain is involved in the polymerization of the ZP proteins to form the zona pellucida.</text>
</comment>
<evidence type="ECO:0000256" key="5">
    <source>
        <dbReference type="ARBA" id="ARBA00022525"/>
    </source>
</evidence>
<dbReference type="PANTHER" id="PTHR11576">
    <property type="entry name" value="ZONA PELLUCIDA SPERM-BINDING PROTEIN 3"/>
    <property type="match status" value="1"/>
</dbReference>
<dbReference type="GO" id="GO:2000388">
    <property type="term" value="P:positive regulation of antral ovarian follicle growth"/>
    <property type="evidence" value="ECO:0007669"/>
    <property type="project" value="Ensembl"/>
</dbReference>
<comment type="similarity">
    <text evidence="2 16">Belongs to the ZP domain family. ZPC subfamily.</text>
</comment>
<evidence type="ECO:0000256" key="1">
    <source>
        <dbReference type="ARBA" id="ARBA00003205"/>
    </source>
</evidence>
<dbReference type="GO" id="GO:0001809">
    <property type="term" value="P:positive regulation of type IV hypersensitivity"/>
    <property type="evidence" value="ECO:0007669"/>
    <property type="project" value="Ensembl"/>
</dbReference>
<dbReference type="InterPro" id="IPR055356">
    <property type="entry name" value="ZP-N"/>
</dbReference>
<feature type="signal peptide" evidence="16">
    <location>
        <begin position="1"/>
        <end position="22"/>
    </location>
</feature>
<evidence type="ECO:0000259" key="18">
    <source>
        <dbReference type="PROSITE" id="PS51034"/>
    </source>
</evidence>
<dbReference type="AlphaFoldDB" id="A0A8C2W667"/>
<evidence type="ECO:0000256" key="2">
    <source>
        <dbReference type="ARBA" id="ARBA00006735"/>
    </source>
</evidence>
<evidence type="ECO:0000313" key="20">
    <source>
        <dbReference type="Proteomes" id="UP000694398"/>
    </source>
</evidence>
<accession>A0A8C2W667</accession>
<dbReference type="GO" id="GO:0005886">
    <property type="term" value="C:plasma membrane"/>
    <property type="evidence" value="ECO:0007669"/>
    <property type="project" value="UniProtKB-SubCell"/>
</dbReference>
<dbReference type="GO" id="GO:0045892">
    <property type="term" value="P:negative regulation of DNA-templated transcription"/>
    <property type="evidence" value="ECO:0007669"/>
    <property type="project" value="Ensembl"/>
</dbReference>
<feature type="domain" description="ZP" evidence="18">
    <location>
        <begin position="45"/>
        <end position="366"/>
    </location>
</feature>
<dbReference type="OMA" id="VFHFANS"/>
<dbReference type="GO" id="GO:0035803">
    <property type="term" value="P:egg coat formation"/>
    <property type="evidence" value="ECO:0007669"/>
    <property type="project" value="UniProtKB-UniRule"/>
</dbReference>
<name>A0A8C2W667_CHILA</name>
<keyword evidence="5 16" id="KW-0964">Secreted</keyword>
<dbReference type="GO" id="GO:2000344">
    <property type="term" value="P:positive regulation of acrosome reaction"/>
    <property type="evidence" value="ECO:0007669"/>
    <property type="project" value="UniProtKB-UniRule"/>
</dbReference>
<evidence type="ECO:0000256" key="11">
    <source>
        <dbReference type="ARBA" id="ARBA00023136"/>
    </source>
</evidence>
<dbReference type="GO" id="GO:0002687">
    <property type="term" value="P:positive regulation of leukocyte migration"/>
    <property type="evidence" value="ECO:0007669"/>
    <property type="project" value="Ensembl"/>
</dbReference>
<evidence type="ECO:0000256" key="10">
    <source>
        <dbReference type="ARBA" id="ARBA00022989"/>
    </source>
</evidence>
<dbReference type="GO" id="GO:0007339">
    <property type="term" value="P:binding of sperm to zona pellucida"/>
    <property type="evidence" value="ECO:0007669"/>
    <property type="project" value="UniProtKB-UniRule"/>
</dbReference>
<keyword evidence="12 16" id="KW-1015">Disulfide bond</keyword>
<reference evidence="19" key="2">
    <citation type="submission" date="2025-09" db="UniProtKB">
        <authorList>
            <consortium name="Ensembl"/>
        </authorList>
    </citation>
    <scope>IDENTIFICATION</scope>
</reference>
<gene>
    <name evidence="19" type="primary">Zp3</name>
</gene>
<keyword evidence="9 16" id="KW-0732">Signal</keyword>
<dbReference type="GO" id="GO:0001825">
    <property type="term" value="P:blastocyst formation"/>
    <property type="evidence" value="ECO:0007669"/>
    <property type="project" value="Ensembl"/>
</dbReference>
<dbReference type="Pfam" id="PF00100">
    <property type="entry name" value="Zona_pellucida"/>
    <property type="match status" value="1"/>
</dbReference>
<evidence type="ECO:0000256" key="8">
    <source>
        <dbReference type="ARBA" id="ARBA00022692"/>
    </source>
</evidence>
<evidence type="ECO:0000256" key="9">
    <source>
        <dbReference type="ARBA" id="ARBA00022729"/>
    </source>
</evidence>
<comment type="subunit">
    <text evidence="15">Polymers of ZP2 and ZP3 organized into long filaments cross-linked by ZP1 homodimers. Interacts with ZP1 and ZP2.</text>
</comment>
<comment type="subcellular location">
    <subcellularLocation>
        <location evidence="16">Zona pellucida</location>
    </subcellularLocation>
    <subcellularLocation>
        <location evidence="16">Cell membrane</location>
        <topology evidence="16">Single-pass type I membrane protein</topology>
    </subcellularLocation>
</comment>
<keyword evidence="10 16" id="KW-1133">Transmembrane helix</keyword>
<feature type="compositionally biased region" description="Basic and acidic residues" evidence="17">
    <location>
        <begin position="202"/>
        <end position="213"/>
    </location>
</feature>
<dbReference type="InterPro" id="IPR001507">
    <property type="entry name" value="ZP_dom"/>
</dbReference>
<feature type="transmembrane region" description="Helical" evidence="16">
    <location>
        <begin position="446"/>
        <end position="467"/>
    </location>
</feature>
<dbReference type="InterPro" id="IPR042235">
    <property type="entry name" value="ZP-C_dom"/>
</dbReference>
<keyword evidence="20" id="KW-1185">Reference proteome</keyword>
<dbReference type="Pfam" id="PF23344">
    <property type="entry name" value="ZP-N"/>
    <property type="match status" value="1"/>
</dbReference>
<dbReference type="Proteomes" id="UP000694398">
    <property type="component" value="Unassembled WGS sequence"/>
</dbReference>
<dbReference type="GO" id="GO:0042102">
    <property type="term" value="P:positive regulation of T cell proliferation"/>
    <property type="evidence" value="ECO:0007669"/>
    <property type="project" value="Ensembl"/>
</dbReference>
<evidence type="ECO:0000256" key="4">
    <source>
        <dbReference type="ARBA" id="ARBA00022475"/>
    </source>
</evidence>
<evidence type="ECO:0000256" key="14">
    <source>
        <dbReference type="ARBA" id="ARBA00023283"/>
    </source>
</evidence>
<dbReference type="Ensembl" id="ENSCLAT00000022728.1">
    <property type="protein sequence ID" value="ENSCLAP00000022521.1"/>
    <property type="gene ID" value="ENSCLAG00000015451.1"/>
</dbReference>
<keyword evidence="7 16" id="KW-0165">Cleavage on pair of basic residues</keyword>
<dbReference type="GO" id="GO:0002455">
    <property type="term" value="P:humoral immune response mediated by circulating immunoglobulin"/>
    <property type="evidence" value="ECO:0007669"/>
    <property type="project" value="Ensembl"/>
</dbReference>
<dbReference type="GO" id="GO:0045893">
    <property type="term" value="P:positive regulation of DNA-templated transcription"/>
    <property type="evidence" value="ECO:0007669"/>
    <property type="project" value="Ensembl"/>
</dbReference>
<dbReference type="SMART" id="SM00241">
    <property type="entry name" value="ZP"/>
    <property type="match status" value="1"/>
</dbReference>
<dbReference type="GO" id="GO:0032729">
    <property type="term" value="P:positive regulation of type II interferon production"/>
    <property type="evidence" value="ECO:0007669"/>
    <property type="project" value="Ensembl"/>
</dbReference>
<evidence type="ECO:0000256" key="7">
    <source>
        <dbReference type="ARBA" id="ARBA00022685"/>
    </source>
</evidence>
<keyword evidence="11 16" id="KW-0472">Membrane</keyword>
<dbReference type="Gene3D" id="2.60.40.3210">
    <property type="entry name" value="Zona pellucida, ZP-N domain"/>
    <property type="match status" value="1"/>
</dbReference>
<dbReference type="GO" id="GO:0032753">
    <property type="term" value="P:positive regulation of interleukin-4 production"/>
    <property type="evidence" value="ECO:0007669"/>
    <property type="project" value="Ensembl"/>
</dbReference>
<dbReference type="FunFam" id="2.60.40.3210:FF:000001">
    <property type="entry name" value="Zona pellucida sperm-binding protein 3"/>
    <property type="match status" value="1"/>
</dbReference>
<evidence type="ECO:0000256" key="6">
    <source>
        <dbReference type="ARBA" id="ARBA00022530"/>
    </source>
</evidence>
<evidence type="ECO:0000256" key="3">
    <source>
        <dbReference type="ARBA" id="ARBA00017980"/>
    </source>
</evidence>
<evidence type="ECO:0000256" key="13">
    <source>
        <dbReference type="ARBA" id="ARBA00023180"/>
    </source>
</evidence>
<dbReference type="GO" id="GO:0035805">
    <property type="term" value="C:egg coat"/>
    <property type="evidence" value="ECO:0007669"/>
    <property type="project" value="UniProtKB-SubCell"/>
</dbReference>
<comment type="PTM">
    <text evidence="16">Proteolytically cleaved before the transmembrane segment to yield the secreted ectodomain incorporated in the zona pellucida.</text>
</comment>
<feature type="chain" id="PRO_5034355511" description="Zona pellucida sperm-binding protein 3" evidence="16">
    <location>
        <begin position="23"/>
        <end position="481"/>
    </location>
</feature>
<dbReference type="PROSITE" id="PS51034">
    <property type="entry name" value="ZP_2"/>
    <property type="match status" value="1"/>
</dbReference>
<keyword evidence="13" id="KW-0325">Glycoprotein</keyword>
<dbReference type="GO" id="GO:2000386">
    <property type="term" value="P:positive regulation of ovarian follicle development"/>
    <property type="evidence" value="ECO:0007669"/>
    <property type="project" value="Ensembl"/>
</dbReference>
<dbReference type="InterPro" id="IPR048290">
    <property type="entry name" value="ZP_chr"/>
</dbReference>
<dbReference type="PRINTS" id="PR00023">
    <property type="entry name" value="ZPELLUCIDA"/>
</dbReference>
<keyword evidence="8 16" id="KW-0812">Transmembrane</keyword>
<dbReference type="FunFam" id="2.60.40.4100:FF:000002">
    <property type="entry name" value="Zona pellucida sperm-binding protein 3"/>
    <property type="match status" value="1"/>
</dbReference>
<keyword evidence="14" id="KW-0873">Pyrrolidone carboxylic acid</keyword>
<sequence length="481" mass="51466">MEPNPGLFVCLLLLGSTELCCPQPLGLLQGGARPPVPSLPPVQVQCLEAQLVVTVSRDLFGTGKLVQPSDLTLGPEGCRPLVSTGGDDAVVKFEVGVHECGSSVQVTNDALVYSTFLLHKPRPVGNLSIVRTNRAEVPIECHYPRQGNVSSRAILPTWVPFRTTVSSEEKLVFSLRLMEGEWGLRGEGSWGSRGESLARSMSPRELEHGEDVSHLLPGRGSPPAGRGPHWQSPAAAALCGLLCGHTNARPGRVPSSHHCGLPRVRPDCLCGSLRCKMAWQPPSLASNTTMHFSVPLSCLVDGLSDSSSAFQGPRPRPDILRFTVDVFHFANDSRNTVYITCHLKVTPANQAPDQLNKACSYSKSSSSWTPVEGAADICKCCDKGNCGGPGYSRRQAPARSQEIRSMSRKRRHVTEEADVTVGPLIFLGEAGGHSVEGWTSPVHPSMALGLGLAVMAFLSLAVVLGLTKRCHSASHSMSLSQ</sequence>
<feature type="region of interest" description="Disordered" evidence="17">
    <location>
        <begin position="188"/>
        <end position="229"/>
    </location>
</feature>
<evidence type="ECO:0000313" key="19">
    <source>
        <dbReference type="Ensembl" id="ENSCLAP00000022521.1"/>
    </source>
</evidence>
<feature type="compositionally biased region" description="Low complexity" evidence="17">
    <location>
        <begin position="217"/>
        <end position="229"/>
    </location>
</feature>
<dbReference type="GO" id="GO:0032190">
    <property type="term" value="F:acrosin binding"/>
    <property type="evidence" value="ECO:0007669"/>
    <property type="project" value="TreeGrafter"/>
</dbReference>
<keyword evidence="6 16" id="KW-0272">Extracellular matrix</keyword>